<protein>
    <recommendedName>
        <fullName evidence="10">RRM domain-containing protein</fullName>
    </recommendedName>
</protein>
<feature type="compositionally biased region" description="Basic residues" evidence="7">
    <location>
        <begin position="400"/>
        <end position="412"/>
    </location>
</feature>
<feature type="compositionally biased region" description="Low complexity" evidence="7">
    <location>
        <begin position="567"/>
        <end position="580"/>
    </location>
</feature>
<evidence type="ECO:0000256" key="5">
    <source>
        <dbReference type="ARBA" id="ARBA00023163"/>
    </source>
</evidence>
<evidence type="ECO:0000256" key="1">
    <source>
        <dbReference type="ARBA" id="ARBA00004123"/>
    </source>
</evidence>
<feature type="region of interest" description="Disordered" evidence="7">
    <location>
        <begin position="350"/>
        <end position="431"/>
    </location>
</feature>
<name>A0A6V7GVV5_9HYME</name>
<organism evidence="8 9">
    <name type="scientific">Heterotrigona itama</name>
    <dbReference type="NCBI Taxonomy" id="395501"/>
    <lineage>
        <taxon>Eukaryota</taxon>
        <taxon>Metazoa</taxon>
        <taxon>Ecdysozoa</taxon>
        <taxon>Arthropoda</taxon>
        <taxon>Hexapoda</taxon>
        <taxon>Insecta</taxon>
        <taxon>Pterygota</taxon>
        <taxon>Neoptera</taxon>
        <taxon>Endopterygota</taxon>
        <taxon>Hymenoptera</taxon>
        <taxon>Apocrita</taxon>
        <taxon>Aculeata</taxon>
        <taxon>Apoidea</taxon>
        <taxon>Anthophila</taxon>
        <taxon>Apidae</taxon>
        <taxon>Heterotrigona</taxon>
    </lineage>
</organism>
<accession>A0A6V7GVV5</accession>
<dbReference type="OrthoDB" id="10047851at2759"/>
<keyword evidence="4" id="KW-0805">Transcription regulation</keyword>
<feature type="compositionally biased region" description="Basic and acidic residues" evidence="7">
    <location>
        <begin position="133"/>
        <end position="150"/>
    </location>
</feature>
<dbReference type="GO" id="GO:0003712">
    <property type="term" value="F:transcription coregulator activity"/>
    <property type="evidence" value="ECO:0007669"/>
    <property type="project" value="InterPro"/>
</dbReference>
<dbReference type="EMBL" id="CAJDYZ010002521">
    <property type="protein sequence ID" value="CAD1469478.1"/>
    <property type="molecule type" value="Genomic_DNA"/>
</dbReference>
<evidence type="ECO:0000256" key="2">
    <source>
        <dbReference type="ARBA" id="ARBA00022553"/>
    </source>
</evidence>
<keyword evidence="2" id="KW-0597">Phosphoprotein</keyword>
<dbReference type="SUPFAM" id="SSF54928">
    <property type="entry name" value="RNA-binding domain, RBD"/>
    <property type="match status" value="1"/>
</dbReference>
<feature type="compositionally biased region" description="Basic and acidic residues" evidence="7">
    <location>
        <begin position="364"/>
        <end position="399"/>
    </location>
</feature>
<feature type="compositionally biased region" description="Basic residues" evidence="7">
    <location>
        <begin position="538"/>
        <end position="566"/>
    </location>
</feature>
<evidence type="ECO:0000313" key="8">
    <source>
        <dbReference type="EMBL" id="CAD1469478.1"/>
    </source>
</evidence>
<dbReference type="PANTHER" id="PTHR15528:SF11">
    <property type="entry name" value="FI18188P1"/>
    <property type="match status" value="1"/>
</dbReference>
<dbReference type="AlphaFoldDB" id="A0A6V7GVV5"/>
<feature type="compositionally biased region" description="Polar residues" evidence="7">
    <location>
        <begin position="421"/>
        <end position="430"/>
    </location>
</feature>
<dbReference type="InterPro" id="IPR035979">
    <property type="entry name" value="RBD_domain_sf"/>
</dbReference>
<feature type="region of interest" description="Disordered" evidence="7">
    <location>
        <begin position="107"/>
        <end position="177"/>
    </location>
</feature>
<evidence type="ECO:0008006" key="10">
    <source>
        <dbReference type="Google" id="ProtNLM"/>
    </source>
</evidence>
<dbReference type="Proteomes" id="UP000752696">
    <property type="component" value="Unassembled WGS sequence"/>
</dbReference>
<evidence type="ECO:0000256" key="4">
    <source>
        <dbReference type="ARBA" id="ARBA00023015"/>
    </source>
</evidence>
<keyword evidence="6" id="KW-0539">Nucleus</keyword>
<evidence type="ECO:0000256" key="3">
    <source>
        <dbReference type="ARBA" id="ARBA00022884"/>
    </source>
</evidence>
<gene>
    <name evidence="8" type="ORF">MHI_LOCUS128478</name>
</gene>
<keyword evidence="9" id="KW-1185">Reference proteome</keyword>
<feature type="compositionally biased region" description="Basic and acidic residues" evidence="7">
    <location>
        <begin position="507"/>
        <end position="537"/>
    </location>
</feature>
<feature type="compositionally biased region" description="Basic residues" evidence="7">
    <location>
        <begin position="154"/>
        <end position="165"/>
    </location>
</feature>
<dbReference type="GO" id="GO:0045944">
    <property type="term" value="P:positive regulation of transcription by RNA polymerase II"/>
    <property type="evidence" value="ECO:0007669"/>
    <property type="project" value="TreeGrafter"/>
</dbReference>
<feature type="region of interest" description="Disordered" evidence="7">
    <location>
        <begin position="507"/>
        <end position="634"/>
    </location>
</feature>
<dbReference type="InterPro" id="IPR034605">
    <property type="entry name" value="PGC-1"/>
</dbReference>
<evidence type="ECO:0000313" key="9">
    <source>
        <dbReference type="Proteomes" id="UP000752696"/>
    </source>
</evidence>
<evidence type="ECO:0000256" key="7">
    <source>
        <dbReference type="SAM" id="MobiDB-lite"/>
    </source>
</evidence>
<keyword evidence="3" id="KW-0694">RNA-binding</keyword>
<keyword evidence="5" id="KW-0804">Transcription</keyword>
<proteinExistence type="predicted"/>
<evidence type="ECO:0000256" key="6">
    <source>
        <dbReference type="ARBA" id="ARBA00023242"/>
    </source>
</evidence>
<feature type="compositionally biased region" description="Basic residues" evidence="7">
    <location>
        <begin position="591"/>
        <end position="600"/>
    </location>
</feature>
<dbReference type="InterPro" id="IPR012677">
    <property type="entry name" value="Nucleotide-bd_a/b_plait_sf"/>
</dbReference>
<reference evidence="8" key="1">
    <citation type="submission" date="2020-07" db="EMBL/GenBank/DDBJ databases">
        <authorList>
            <person name="Nazaruddin N."/>
        </authorList>
    </citation>
    <scope>NUCLEOTIDE SEQUENCE</scope>
</reference>
<comment type="subcellular location">
    <subcellularLocation>
        <location evidence="1">Nucleus</location>
    </subcellularLocation>
</comment>
<dbReference type="Gene3D" id="3.30.70.330">
    <property type="match status" value="1"/>
</dbReference>
<sequence>MEKPQDLLMRIVENDFDYAETHFHVANSHRLWNQQRQRQPSDDEISTVCRIDAVEEHFAKVLTDWHQRVACSQVPYRCSPPVRLLFPTIVPFQASDADQCVDVVPSGAETLPSRDEPTKPPSPGRPEYATETAEPRSTDPSEPSRTDHAGTAKPKNKRRKKRTARRRDQDEPRRLPVLRAGDVESLLRQFEASEDAFPVSSTRPPVKSDQTRRCVRPISNFRQRVGRAPPEPLLRETKVTRDSPRSSVRSRIEIQLFKRFLVQLFESNRNHVETGFATLPTSTYIYIYRRVLSRQVTCDDVLPENEIVDGGLVRLDHDYCTVHSSSVGSGRTSRANVFETTIDVCLLVPSHSGPTTTTTTGNRDASRCYRPVHERPTHARPGDKDVRQTSDIEEHERGKSSTRRRFQRWFRPSRRERNRSDNGGTNSPLQPMTLVYVHHASTTTEPVQDDPENLIWSEREIVSVLKPKLDGNVRPRPVTRDAVVQTYETAFEFPTRSLIDVDERFQRRRSDDARGRDAESREKRAIGSRSNRSESRGKSKSKSRSRSKSSGKRGNARRRRISRRRSSVSSSGSWSSSRSNFARTDRWASKGPRRPSGRRRTTYDGRQRRSTGRYRSYGDWKRSPSSTSSYRRSYDDWYDREKRKRVEERRVIYVGRLDEGITKADLRARFETFGPVVDINGVASSSFNDGYVSRDGQDNTFDLLLKEAKAKLRRRNV</sequence>
<dbReference type="GO" id="GO:0003723">
    <property type="term" value="F:RNA binding"/>
    <property type="evidence" value="ECO:0007669"/>
    <property type="project" value="UniProtKB-KW"/>
</dbReference>
<comment type="caution">
    <text evidence="8">The sequence shown here is derived from an EMBL/GenBank/DDBJ whole genome shotgun (WGS) entry which is preliminary data.</text>
</comment>
<dbReference type="PANTHER" id="PTHR15528">
    <property type="entry name" value="PEROXISOME PROLIFERATOR ACTIVATED RECEPTOR GAMMA COACTIVATOR 1 PGC-1 -RELATED"/>
    <property type="match status" value="1"/>
</dbReference>
<dbReference type="GO" id="GO:0005634">
    <property type="term" value="C:nucleus"/>
    <property type="evidence" value="ECO:0007669"/>
    <property type="project" value="UniProtKB-SubCell"/>
</dbReference>